<name>A0ABQ2DKS8_9BACI</name>
<evidence type="ECO:0000313" key="2">
    <source>
        <dbReference type="Proteomes" id="UP000634435"/>
    </source>
</evidence>
<evidence type="ECO:0008006" key="3">
    <source>
        <dbReference type="Google" id="ProtNLM"/>
    </source>
</evidence>
<dbReference type="RefSeq" id="WP_188943243.1">
    <property type="nucleotide sequence ID" value="NZ_BMPN01000003.1"/>
</dbReference>
<sequence length="235" mass="26074">MIREALQYLISQGQANILKENGQAFSDKPLHLVENPTSKAMNVHTLSGLVGYLKSEFDGKDPVIVHVLSPTEVIVTSPLNGDAKRDYYIKAEALLPTFHFDRFYDTDKFNIKLQSVFVKNEDRDLMLKVVGNITEDQVKTVKDDGVSQAVVAKVGVASVGNVEVPNPVLLAPYRTFLEVIQPESEFVFRMQSGPECALFEADGGAWKNEAIDNIKGYLEASLKDEIESNRITIIA</sequence>
<organism evidence="1 2">
    <name type="scientific">Virgibacillus kapii</name>
    <dbReference type="NCBI Taxonomy" id="1638645"/>
    <lineage>
        <taxon>Bacteria</taxon>
        <taxon>Bacillati</taxon>
        <taxon>Bacillota</taxon>
        <taxon>Bacilli</taxon>
        <taxon>Bacillales</taxon>
        <taxon>Bacillaceae</taxon>
        <taxon>Virgibacillus</taxon>
    </lineage>
</organism>
<dbReference type="EMBL" id="BMPN01000003">
    <property type="protein sequence ID" value="GGJ61788.1"/>
    <property type="molecule type" value="Genomic_DNA"/>
</dbReference>
<protein>
    <recommendedName>
        <fullName evidence="3">Phage portal protein</fullName>
    </recommendedName>
</protein>
<reference evidence="2" key="1">
    <citation type="journal article" date="2019" name="Int. J. Syst. Evol. Microbiol.">
        <title>The Global Catalogue of Microorganisms (GCM) 10K type strain sequencing project: providing services to taxonomists for standard genome sequencing and annotation.</title>
        <authorList>
            <consortium name="The Broad Institute Genomics Platform"/>
            <consortium name="The Broad Institute Genome Sequencing Center for Infectious Disease"/>
            <person name="Wu L."/>
            <person name="Ma J."/>
        </authorList>
    </citation>
    <scope>NUCLEOTIDE SEQUENCE [LARGE SCALE GENOMIC DNA]</scope>
    <source>
        <strain evidence="2">JCM 30071</strain>
    </source>
</reference>
<dbReference type="Proteomes" id="UP000634435">
    <property type="component" value="Unassembled WGS sequence"/>
</dbReference>
<proteinExistence type="predicted"/>
<comment type="caution">
    <text evidence="1">The sequence shown here is derived from an EMBL/GenBank/DDBJ whole genome shotgun (WGS) entry which is preliminary data.</text>
</comment>
<gene>
    <name evidence="1" type="ORF">GCM10007111_24890</name>
</gene>
<keyword evidence="2" id="KW-1185">Reference proteome</keyword>
<accession>A0ABQ2DKS8</accession>
<evidence type="ECO:0000313" key="1">
    <source>
        <dbReference type="EMBL" id="GGJ61788.1"/>
    </source>
</evidence>